<reference evidence="1" key="1">
    <citation type="submission" date="2022-06" db="EMBL/GenBank/DDBJ databases">
        <authorList>
            <person name="Berger JAMES D."/>
            <person name="Berger JAMES D."/>
        </authorList>
    </citation>
    <scope>NUCLEOTIDE SEQUENCE [LARGE SCALE GENOMIC DNA]</scope>
</reference>
<keyword evidence="1" id="KW-1185">Reference proteome</keyword>
<evidence type="ECO:0000313" key="2">
    <source>
        <dbReference type="WBParaSite" id="TREG1_64990.1"/>
    </source>
</evidence>
<accession>A0AA85K5I1</accession>
<dbReference type="Proteomes" id="UP000050795">
    <property type="component" value="Unassembled WGS sequence"/>
</dbReference>
<proteinExistence type="predicted"/>
<dbReference type="WBParaSite" id="TREG1_64990.1">
    <property type="protein sequence ID" value="TREG1_64990.1"/>
    <property type="gene ID" value="TREG1_64990"/>
</dbReference>
<dbReference type="AlphaFoldDB" id="A0AA85K5I1"/>
<protein>
    <submittedName>
        <fullName evidence="2">Uncharacterized protein</fullName>
    </submittedName>
</protein>
<organism evidence="1 2">
    <name type="scientific">Trichobilharzia regenti</name>
    <name type="common">Nasal bird schistosome</name>
    <dbReference type="NCBI Taxonomy" id="157069"/>
    <lineage>
        <taxon>Eukaryota</taxon>
        <taxon>Metazoa</taxon>
        <taxon>Spiralia</taxon>
        <taxon>Lophotrochozoa</taxon>
        <taxon>Platyhelminthes</taxon>
        <taxon>Trematoda</taxon>
        <taxon>Digenea</taxon>
        <taxon>Strigeidida</taxon>
        <taxon>Schistosomatoidea</taxon>
        <taxon>Schistosomatidae</taxon>
        <taxon>Trichobilharzia</taxon>
    </lineage>
</organism>
<reference evidence="2" key="2">
    <citation type="submission" date="2023-11" db="UniProtKB">
        <authorList>
            <consortium name="WormBaseParasite"/>
        </authorList>
    </citation>
    <scope>IDENTIFICATION</scope>
</reference>
<evidence type="ECO:0000313" key="1">
    <source>
        <dbReference type="Proteomes" id="UP000050795"/>
    </source>
</evidence>
<sequence length="105" mass="12123">MPNYYLRTSQEYQECKQCPEERSLNKYNIDSGLANHDKNGMVDAANTYTHVYLDLHSLSELILNSVGISWLSTSVLREYSENLWKNIYVPCTQMELTDGNRGLLI</sequence>
<name>A0AA85K5I1_TRIRE</name>